<name>A0A7Y1QKV4_9PSED</name>
<dbReference type="InterPro" id="IPR000259">
    <property type="entry name" value="Adhesion_dom_fimbrial"/>
</dbReference>
<dbReference type="Pfam" id="PF00419">
    <property type="entry name" value="Fimbrial"/>
    <property type="match status" value="1"/>
</dbReference>
<dbReference type="AlphaFoldDB" id="A0A7Y1QKV4"/>
<comment type="caution">
    <text evidence="5">The sequence shown here is derived from an EMBL/GenBank/DDBJ whole genome shotgun (WGS) entry which is preliminary data.</text>
</comment>
<dbReference type="InterPro" id="IPR008966">
    <property type="entry name" value="Adhesion_dom_sf"/>
</dbReference>
<dbReference type="InterPro" id="IPR036937">
    <property type="entry name" value="Adhesion_dom_fimbrial_sf"/>
</dbReference>
<evidence type="ECO:0000313" key="5">
    <source>
        <dbReference type="EMBL" id="NNA96106.1"/>
    </source>
</evidence>
<dbReference type="RefSeq" id="WP_076960964.1">
    <property type="nucleotide sequence ID" value="NZ_CBCRYT010000003.1"/>
</dbReference>
<dbReference type="GO" id="GO:0043709">
    <property type="term" value="P:cell adhesion involved in single-species biofilm formation"/>
    <property type="evidence" value="ECO:0007669"/>
    <property type="project" value="TreeGrafter"/>
</dbReference>
<dbReference type="GeneID" id="70099996"/>
<evidence type="ECO:0000256" key="3">
    <source>
        <dbReference type="ARBA" id="ARBA00023263"/>
    </source>
</evidence>
<dbReference type="EMBL" id="JAAQYP010000017">
    <property type="protein sequence ID" value="NNA96106.1"/>
    <property type="molecule type" value="Genomic_DNA"/>
</dbReference>
<dbReference type="Proteomes" id="UP000542111">
    <property type="component" value="Unassembled WGS sequence"/>
</dbReference>
<dbReference type="SUPFAM" id="SSF49401">
    <property type="entry name" value="Bacterial adhesins"/>
    <property type="match status" value="1"/>
</dbReference>
<comment type="subcellular location">
    <subcellularLocation>
        <location evidence="1">Fimbrium</location>
    </subcellularLocation>
</comment>
<reference evidence="5 6" key="1">
    <citation type="journal article" date="2020" name="Front. Microbiol.">
        <title>Genetic Organization of the aprX-lipA2 Operon Affects the Proteolytic Potential of Pseudomonas Species in Milk.</title>
        <authorList>
            <person name="Maier C."/>
            <person name="Huptas C."/>
            <person name="von Neubeck M."/>
            <person name="Scherer S."/>
            <person name="Wenning M."/>
            <person name="Lucking G."/>
        </authorList>
    </citation>
    <scope>NUCLEOTIDE SEQUENCE [LARGE SCALE GENOMIC DNA]</scope>
    <source>
        <strain evidence="5 6">G4779</strain>
    </source>
</reference>
<organism evidence="5 6">
    <name type="scientific">Pseudomonas gessardii</name>
    <dbReference type="NCBI Taxonomy" id="78544"/>
    <lineage>
        <taxon>Bacteria</taxon>
        <taxon>Pseudomonadati</taxon>
        <taxon>Pseudomonadota</taxon>
        <taxon>Gammaproteobacteria</taxon>
        <taxon>Pseudomonadales</taxon>
        <taxon>Pseudomonadaceae</taxon>
        <taxon>Pseudomonas</taxon>
    </lineage>
</organism>
<gene>
    <name evidence="5" type="ORF">HBO33_13095</name>
</gene>
<accession>A0A7Y1QKV4</accession>
<evidence type="ECO:0000256" key="2">
    <source>
        <dbReference type="ARBA" id="ARBA00006671"/>
    </source>
</evidence>
<dbReference type="InterPro" id="IPR050263">
    <property type="entry name" value="Bact_Fimbrial_Adh_Pro"/>
</dbReference>
<evidence type="ECO:0000259" key="4">
    <source>
        <dbReference type="Pfam" id="PF00419"/>
    </source>
</evidence>
<dbReference type="PANTHER" id="PTHR33420:SF14">
    <property type="entry name" value="TYPE 1 FIMBRIN D-MANNOSE SPECIFIC ADHESIN"/>
    <property type="match status" value="1"/>
</dbReference>
<sequence length="384" mass="40115">MLVQTINMNQTAVSLPSPALAIRAHLQRWILAVSLILCCGIAQAYQCGGGYALDPTVPVTIGGNAITSSADTPVNGWIGDWSGYNKTFRNWWCYASTGDVLRPQLRGTGQLASPSSLTLDGVTYSVFKTGVSGLGIVFQWHPIYGTADSSGNYTGTVYEPATDVPLTNTYNNSAPAWNFSLAYQQTDIGIAISARYVKIGPIAAGSTLVAQSAVTIGTTTIQYNGAVFGTNNITLTQLKSTFPVLGCTPTTNVSVNMGVHSASEFKGVGTTVGKRSFTLPLNDCPAGIGTIRFTLHPVSGSVGDIANGVAQLTPGAGAASGIGLQITTTQAGTVVGFEMNYRFSGYTGMAGNYQIGLDAAYYQTQANVTAGTANSLIEFTIDYQ</sequence>
<evidence type="ECO:0000313" key="6">
    <source>
        <dbReference type="Proteomes" id="UP000542111"/>
    </source>
</evidence>
<dbReference type="Gene3D" id="2.60.40.1090">
    <property type="entry name" value="Fimbrial-type adhesion domain"/>
    <property type="match status" value="1"/>
</dbReference>
<dbReference type="PANTHER" id="PTHR33420">
    <property type="entry name" value="FIMBRIAL SUBUNIT ELFA-RELATED"/>
    <property type="match status" value="1"/>
</dbReference>
<dbReference type="GO" id="GO:0009289">
    <property type="term" value="C:pilus"/>
    <property type="evidence" value="ECO:0007669"/>
    <property type="project" value="UniProtKB-SubCell"/>
</dbReference>
<evidence type="ECO:0000256" key="1">
    <source>
        <dbReference type="ARBA" id="ARBA00004561"/>
    </source>
</evidence>
<comment type="similarity">
    <text evidence="2">Belongs to the fimbrial protein family.</text>
</comment>
<proteinExistence type="inferred from homology"/>
<feature type="domain" description="Fimbrial-type adhesion" evidence="4">
    <location>
        <begin position="247"/>
        <end position="384"/>
    </location>
</feature>
<keyword evidence="3" id="KW-0281">Fimbrium</keyword>
<dbReference type="OrthoDB" id="6052505at2"/>
<protein>
    <recommendedName>
        <fullName evidence="4">Fimbrial-type adhesion domain-containing protein</fullName>
    </recommendedName>
</protein>